<comment type="caution">
    <text evidence="6">The sequence shown here is derived from an EMBL/GenBank/DDBJ whole genome shotgun (WGS) entry which is preliminary data.</text>
</comment>
<keyword evidence="7" id="KW-1185">Reference proteome</keyword>
<evidence type="ECO:0000313" key="6">
    <source>
        <dbReference type="EMBL" id="MCX2523236.1"/>
    </source>
</evidence>
<dbReference type="Gene3D" id="1.10.10.10">
    <property type="entry name" value="Winged helix-like DNA-binding domain superfamily/Winged helix DNA-binding domain"/>
    <property type="match status" value="1"/>
</dbReference>
<dbReference type="InterPro" id="IPR036390">
    <property type="entry name" value="WH_DNA-bd_sf"/>
</dbReference>
<dbReference type="PRINTS" id="PR00039">
    <property type="entry name" value="HTHLYSR"/>
</dbReference>
<dbReference type="InterPro" id="IPR005119">
    <property type="entry name" value="LysR_subst-bd"/>
</dbReference>
<dbReference type="InterPro" id="IPR036388">
    <property type="entry name" value="WH-like_DNA-bd_sf"/>
</dbReference>
<evidence type="ECO:0000313" key="7">
    <source>
        <dbReference type="Proteomes" id="UP001165678"/>
    </source>
</evidence>
<evidence type="ECO:0000259" key="5">
    <source>
        <dbReference type="PROSITE" id="PS50931"/>
    </source>
</evidence>
<dbReference type="AlphaFoldDB" id="A0AA42CTN1"/>
<comment type="similarity">
    <text evidence="1">Belongs to the LysR transcriptional regulatory family.</text>
</comment>
<evidence type="ECO:0000256" key="4">
    <source>
        <dbReference type="ARBA" id="ARBA00023163"/>
    </source>
</evidence>
<keyword evidence="3" id="KW-0238">DNA-binding</keyword>
<dbReference type="SUPFAM" id="SSF46785">
    <property type="entry name" value="Winged helix' DNA-binding domain"/>
    <property type="match status" value="1"/>
</dbReference>
<evidence type="ECO:0000256" key="1">
    <source>
        <dbReference type="ARBA" id="ARBA00009437"/>
    </source>
</evidence>
<dbReference type="PANTHER" id="PTHR30126">
    <property type="entry name" value="HTH-TYPE TRANSCRIPTIONAL REGULATOR"/>
    <property type="match status" value="1"/>
</dbReference>
<feature type="domain" description="HTH lysR-type" evidence="5">
    <location>
        <begin position="10"/>
        <end position="67"/>
    </location>
</feature>
<dbReference type="Gene3D" id="3.40.190.10">
    <property type="entry name" value="Periplasmic binding protein-like II"/>
    <property type="match status" value="2"/>
</dbReference>
<accession>A0AA42CTN1</accession>
<sequence>MSRVNLLNRLTFRQLQVFQAVHRQQSYSRAAEQLGLTQPAVSAQIRQLEQALEQSLFKYAGKTLHILPAADALAASVSAIFGEVSSLQMELSELAGKIRGELNIAAVSTAQYVVPHILARFRARYPEVQIRLRVVNRGQALERLAERRDDLVIMGMVPDDRNLTFMPILDNEMIPIVWPGHPLMTSERPTLEDFTRYFVLMREPGSGTRTAFEEFITRERTSLLHTLELGSNEAIKQGVMAHLGVAVLPRLSVSLELASGLLASPDISGFPLRRSWCTVYPRDRYPTPVTELFLRFLHEILPELNAHFRAPRTPVNGPSFFCTP</sequence>
<reference evidence="6" key="1">
    <citation type="submission" date="2022-11" db="EMBL/GenBank/DDBJ databases">
        <title>Larsenimonas rhizosphaerae sp. nov., isolated from a tidal mudflat.</title>
        <authorList>
            <person name="Lee S.D."/>
            <person name="Kim I.S."/>
        </authorList>
    </citation>
    <scope>NUCLEOTIDE SEQUENCE</scope>
    <source>
        <strain evidence="6">GH2-1</strain>
    </source>
</reference>
<dbReference type="EMBL" id="JAPIVE010000001">
    <property type="protein sequence ID" value="MCX2523236.1"/>
    <property type="molecule type" value="Genomic_DNA"/>
</dbReference>
<dbReference type="PANTHER" id="PTHR30126:SF5">
    <property type="entry name" value="HTH-TYPE TRANSCRIPTIONAL ACTIVATOR CMPR"/>
    <property type="match status" value="1"/>
</dbReference>
<dbReference type="InterPro" id="IPR000847">
    <property type="entry name" value="LysR_HTH_N"/>
</dbReference>
<proteinExistence type="inferred from homology"/>
<dbReference type="Proteomes" id="UP001165678">
    <property type="component" value="Unassembled WGS sequence"/>
</dbReference>
<keyword evidence="2" id="KW-0805">Transcription regulation</keyword>
<dbReference type="SUPFAM" id="SSF53850">
    <property type="entry name" value="Periplasmic binding protein-like II"/>
    <property type="match status" value="1"/>
</dbReference>
<dbReference type="PROSITE" id="PS50931">
    <property type="entry name" value="HTH_LYSR"/>
    <property type="match status" value="1"/>
</dbReference>
<evidence type="ECO:0000256" key="3">
    <source>
        <dbReference type="ARBA" id="ARBA00023125"/>
    </source>
</evidence>
<dbReference type="Pfam" id="PF00126">
    <property type="entry name" value="HTH_1"/>
    <property type="match status" value="1"/>
</dbReference>
<name>A0AA42CTN1_9GAMM</name>
<dbReference type="Pfam" id="PF03466">
    <property type="entry name" value="LysR_substrate"/>
    <property type="match status" value="1"/>
</dbReference>
<keyword evidence="4" id="KW-0804">Transcription</keyword>
<gene>
    <name evidence="6" type="ORF">OQ287_03200</name>
</gene>
<dbReference type="CDD" id="cd08419">
    <property type="entry name" value="PBP2_CbbR_RubisCO_like"/>
    <property type="match status" value="1"/>
</dbReference>
<dbReference type="GO" id="GO:0003700">
    <property type="term" value="F:DNA-binding transcription factor activity"/>
    <property type="evidence" value="ECO:0007669"/>
    <property type="project" value="InterPro"/>
</dbReference>
<organism evidence="6 7">
    <name type="scientific">Larsenimonas rhizosphaerae</name>
    <dbReference type="NCBI Taxonomy" id="2944682"/>
    <lineage>
        <taxon>Bacteria</taxon>
        <taxon>Pseudomonadati</taxon>
        <taxon>Pseudomonadota</taxon>
        <taxon>Gammaproteobacteria</taxon>
        <taxon>Oceanospirillales</taxon>
        <taxon>Halomonadaceae</taxon>
        <taxon>Larsenimonas</taxon>
    </lineage>
</organism>
<dbReference type="GO" id="GO:0000976">
    <property type="term" value="F:transcription cis-regulatory region binding"/>
    <property type="evidence" value="ECO:0007669"/>
    <property type="project" value="TreeGrafter"/>
</dbReference>
<protein>
    <submittedName>
        <fullName evidence="6">LysR family transcriptional regulator</fullName>
    </submittedName>
</protein>
<dbReference type="RefSeq" id="WP_250936568.1">
    <property type="nucleotide sequence ID" value="NZ_JAMLJK010000001.1"/>
</dbReference>
<evidence type="ECO:0000256" key="2">
    <source>
        <dbReference type="ARBA" id="ARBA00023015"/>
    </source>
</evidence>